<accession>A0A327KXP1</accession>
<dbReference type="AlphaFoldDB" id="A0A327KXP1"/>
<proteinExistence type="predicted"/>
<name>A0A327KXP1_9BRAD</name>
<dbReference type="SMART" id="SM00974">
    <property type="entry name" value="T5orf172"/>
    <property type="match status" value="1"/>
</dbReference>
<gene>
    <name evidence="2" type="ORF">CH341_17635</name>
</gene>
<keyword evidence="3" id="KW-1185">Reference proteome</keyword>
<evidence type="ECO:0000313" key="2">
    <source>
        <dbReference type="EMBL" id="RAI42814.1"/>
    </source>
</evidence>
<dbReference type="EMBL" id="NPEX01000125">
    <property type="protein sequence ID" value="RAI42814.1"/>
    <property type="molecule type" value="Genomic_DNA"/>
</dbReference>
<protein>
    <recommendedName>
        <fullName evidence="1">Bacteriophage T5 Orf172 DNA-binding domain-containing protein</fullName>
    </recommendedName>
</protein>
<sequence length="168" mass="20053">MAKPSDTPCLKWFTRKSGRREAYWICHGYVREMGFIPKTQRLWSGVTDPTAEDMENIKSECRRLYGQMRSFILYKNRKRPRYKRGLIYFISAGDLVKIGYTENVEVRLKTIQKYSPTKLELIATFDDKTQMDEVRLHRQFDHCRAHGEWFRFTDEIREYIALNGPLSL</sequence>
<organism evidence="2 3">
    <name type="scientific">Rhodoplanes roseus</name>
    <dbReference type="NCBI Taxonomy" id="29409"/>
    <lineage>
        <taxon>Bacteria</taxon>
        <taxon>Pseudomonadati</taxon>
        <taxon>Pseudomonadota</taxon>
        <taxon>Alphaproteobacteria</taxon>
        <taxon>Hyphomicrobiales</taxon>
        <taxon>Nitrobacteraceae</taxon>
        <taxon>Rhodoplanes</taxon>
    </lineage>
</organism>
<dbReference type="Pfam" id="PF13455">
    <property type="entry name" value="MUG113"/>
    <property type="match status" value="1"/>
</dbReference>
<evidence type="ECO:0000259" key="1">
    <source>
        <dbReference type="SMART" id="SM00974"/>
    </source>
</evidence>
<comment type="caution">
    <text evidence="2">The sequence shown here is derived from an EMBL/GenBank/DDBJ whole genome shotgun (WGS) entry which is preliminary data.</text>
</comment>
<dbReference type="RefSeq" id="WP_111420327.1">
    <property type="nucleotide sequence ID" value="NZ_NPEX01000125.1"/>
</dbReference>
<dbReference type="Proteomes" id="UP000249130">
    <property type="component" value="Unassembled WGS sequence"/>
</dbReference>
<reference evidence="2 3" key="1">
    <citation type="submission" date="2017-07" db="EMBL/GenBank/DDBJ databases">
        <title>Draft Genome Sequences of Select Purple Nonsulfur Bacteria.</title>
        <authorList>
            <person name="Lasarre B."/>
            <person name="Mckinlay J.B."/>
        </authorList>
    </citation>
    <scope>NUCLEOTIDE SEQUENCE [LARGE SCALE GENOMIC DNA]</scope>
    <source>
        <strain evidence="2 3">DSM 5909</strain>
    </source>
</reference>
<dbReference type="InterPro" id="IPR018306">
    <property type="entry name" value="Phage_T5_Orf172_DNA-bd"/>
</dbReference>
<evidence type="ECO:0000313" key="3">
    <source>
        <dbReference type="Proteomes" id="UP000249130"/>
    </source>
</evidence>
<feature type="domain" description="Bacteriophage T5 Orf172 DNA-binding" evidence="1">
    <location>
        <begin position="90"/>
        <end position="163"/>
    </location>
</feature>
<dbReference type="OrthoDB" id="8457088at2"/>